<dbReference type="EMBL" id="JAIZAY010000020">
    <property type="protein sequence ID" value="KAJ8022247.1"/>
    <property type="molecule type" value="Genomic_DNA"/>
</dbReference>
<evidence type="ECO:0000256" key="1">
    <source>
        <dbReference type="SAM" id="SignalP"/>
    </source>
</evidence>
<proteinExistence type="predicted"/>
<organism evidence="2 3">
    <name type="scientific">Holothuria leucospilota</name>
    <name type="common">Black long sea cucumber</name>
    <name type="synonym">Mertensiothuria leucospilota</name>
    <dbReference type="NCBI Taxonomy" id="206669"/>
    <lineage>
        <taxon>Eukaryota</taxon>
        <taxon>Metazoa</taxon>
        <taxon>Echinodermata</taxon>
        <taxon>Eleutherozoa</taxon>
        <taxon>Echinozoa</taxon>
        <taxon>Holothuroidea</taxon>
        <taxon>Aspidochirotacea</taxon>
        <taxon>Aspidochirotida</taxon>
        <taxon>Holothuriidae</taxon>
        <taxon>Holothuria</taxon>
    </lineage>
</organism>
<protein>
    <submittedName>
        <fullName evidence="2">Uncharacterized protein</fullName>
    </submittedName>
</protein>
<name>A0A9Q1BF14_HOLLE</name>
<dbReference type="AlphaFoldDB" id="A0A9Q1BF14"/>
<keyword evidence="1" id="KW-0732">Signal</keyword>
<evidence type="ECO:0000313" key="3">
    <source>
        <dbReference type="Proteomes" id="UP001152320"/>
    </source>
</evidence>
<accession>A0A9Q1BF14</accession>
<evidence type="ECO:0000313" key="2">
    <source>
        <dbReference type="EMBL" id="KAJ8022247.1"/>
    </source>
</evidence>
<feature type="chain" id="PRO_5040213610" evidence="1">
    <location>
        <begin position="24"/>
        <end position="108"/>
    </location>
</feature>
<sequence>MKFKVNILTILMPFFFLCCYGQGCDNATQCFLNETLLDPLVNCSVAPFGPTDHPCYGHWSSASSCSCSAPYYRISSYGAVYWCNDNGEFDSDLYALSCFGSMLYRRQR</sequence>
<gene>
    <name evidence="2" type="ORF">HOLleu_37088</name>
</gene>
<dbReference type="Proteomes" id="UP001152320">
    <property type="component" value="Chromosome 20"/>
</dbReference>
<comment type="caution">
    <text evidence="2">The sequence shown here is derived from an EMBL/GenBank/DDBJ whole genome shotgun (WGS) entry which is preliminary data.</text>
</comment>
<feature type="signal peptide" evidence="1">
    <location>
        <begin position="1"/>
        <end position="23"/>
    </location>
</feature>
<reference evidence="2" key="1">
    <citation type="submission" date="2021-10" db="EMBL/GenBank/DDBJ databases">
        <title>Tropical sea cucumber genome reveals ecological adaptation and Cuvierian tubules defense mechanism.</title>
        <authorList>
            <person name="Chen T."/>
        </authorList>
    </citation>
    <scope>NUCLEOTIDE SEQUENCE</scope>
    <source>
        <strain evidence="2">Nanhai2018</strain>
        <tissue evidence="2">Muscle</tissue>
    </source>
</reference>
<keyword evidence="3" id="KW-1185">Reference proteome</keyword>